<protein>
    <submittedName>
        <fullName evidence="1">Uncharacterized protein</fullName>
    </submittedName>
</protein>
<dbReference type="Proteomes" id="UP000013782">
    <property type="component" value="Unassembled WGS sequence"/>
</dbReference>
<dbReference type="OrthoDB" id="2193581at2"/>
<gene>
    <name evidence="1" type="ORF">UAU_02891</name>
</gene>
<dbReference type="RefSeq" id="WP_010757873.1">
    <property type="nucleotide sequence ID" value="NZ_ASWD01000001.1"/>
</dbReference>
<dbReference type="AlphaFoldDB" id="R2QDF6"/>
<name>R2QDF6_9ENTE</name>
<reference evidence="1 2" key="1">
    <citation type="submission" date="2013-02" db="EMBL/GenBank/DDBJ databases">
        <title>The Genome Sequence of Enterococcus pallens BAA-351.</title>
        <authorList>
            <consortium name="The Broad Institute Genome Sequencing Platform"/>
            <consortium name="The Broad Institute Genome Sequencing Center for Infectious Disease"/>
            <person name="Earl A.M."/>
            <person name="Gilmore M.S."/>
            <person name="Lebreton F."/>
            <person name="Walker B."/>
            <person name="Young S.K."/>
            <person name="Zeng Q."/>
            <person name="Gargeya S."/>
            <person name="Fitzgerald M."/>
            <person name="Haas B."/>
            <person name="Abouelleil A."/>
            <person name="Alvarado L."/>
            <person name="Arachchi H.M."/>
            <person name="Berlin A.M."/>
            <person name="Chapman S.B."/>
            <person name="Dewar J."/>
            <person name="Goldberg J."/>
            <person name="Griggs A."/>
            <person name="Gujja S."/>
            <person name="Hansen M."/>
            <person name="Howarth C."/>
            <person name="Imamovic A."/>
            <person name="Larimer J."/>
            <person name="McCowan C."/>
            <person name="Murphy C."/>
            <person name="Neiman D."/>
            <person name="Pearson M."/>
            <person name="Priest M."/>
            <person name="Roberts A."/>
            <person name="Saif S."/>
            <person name="Shea T."/>
            <person name="Sisk P."/>
            <person name="Sykes S."/>
            <person name="Wortman J."/>
            <person name="Nusbaum C."/>
            <person name="Birren B."/>
        </authorList>
    </citation>
    <scope>NUCLEOTIDE SEQUENCE [LARGE SCALE GENOMIC DNA]</scope>
    <source>
        <strain evidence="1 2">ATCC BAA-351</strain>
    </source>
</reference>
<evidence type="ECO:0000313" key="2">
    <source>
        <dbReference type="Proteomes" id="UP000013782"/>
    </source>
</evidence>
<dbReference type="HOGENOM" id="CLU_094517_0_0_9"/>
<proteinExistence type="predicted"/>
<comment type="caution">
    <text evidence="1">The sequence shown here is derived from an EMBL/GenBank/DDBJ whole genome shotgun (WGS) entry which is preliminary data.</text>
</comment>
<organism evidence="1 2">
    <name type="scientific">Enterococcus pallens ATCC BAA-351</name>
    <dbReference type="NCBI Taxonomy" id="1158607"/>
    <lineage>
        <taxon>Bacteria</taxon>
        <taxon>Bacillati</taxon>
        <taxon>Bacillota</taxon>
        <taxon>Bacilli</taxon>
        <taxon>Lactobacillales</taxon>
        <taxon>Enterococcaceae</taxon>
        <taxon>Enterococcus</taxon>
    </lineage>
</organism>
<evidence type="ECO:0000313" key="1">
    <source>
        <dbReference type="EMBL" id="EOH93248.1"/>
    </source>
</evidence>
<keyword evidence="2" id="KW-1185">Reference proteome</keyword>
<dbReference type="EMBL" id="AJAQ01000018">
    <property type="protein sequence ID" value="EOH93248.1"/>
    <property type="molecule type" value="Genomic_DNA"/>
</dbReference>
<sequence>MSTVEFEELRKNESDIFMNYQEWSPAWERELRRAQPAYPALDIMQTHLVLPVPGRNETLTFYDDDQCYHSPFKTLTTLRRKEEALTFYDYPLTSQVFNYLHQHLNVFQTRLHPMVNALYVLFPLTTIEHTIWINPLSIDEVWEESGRTYIKMATGPGTSVTIREKTILKYAANAALAFACSERDLPWPTKRSRYGTPLDYVQVPDTPFGLQLSKQKVLQQFPFESGIYYHQYSQRWTTQYLEETQSFYHF</sequence>
<dbReference type="PATRIC" id="fig|1158607.3.peg.2882"/>
<accession>R2QDF6</accession>